<evidence type="ECO:0000256" key="6">
    <source>
        <dbReference type="ARBA" id="ARBA00023268"/>
    </source>
</evidence>
<dbReference type="SUPFAM" id="SSF50129">
    <property type="entry name" value="GroES-like"/>
    <property type="match status" value="1"/>
</dbReference>
<dbReference type="InterPro" id="IPR013154">
    <property type="entry name" value="ADH-like_N"/>
</dbReference>
<dbReference type="Gene3D" id="3.10.129.110">
    <property type="entry name" value="Polyketide synthase dehydratase"/>
    <property type="match status" value="1"/>
</dbReference>
<feature type="domain" description="Carrier" evidence="10">
    <location>
        <begin position="30"/>
        <end position="109"/>
    </location>
</feature>
<dbReference type="SMART" id="SM00829">
    <property type="entry name" value="PKS_ER"/>
    <property type="match status" value="1"/>
</dbReference>
<dbReference type="Gene3D" id="3.40.50.11460">
    <property type="match status" value="1"/>
</dbReference>
<dbReference type="Pfam" id="PF21089">
    <property type="entry name" value="PKS_DH_N"/>
    <property type="match status" value="1"/>
</dbReference>
<dbReference type="PANTHER" id="PTHR43775:SF51">
    <property type="entry name" value="INACTIVE PHENOLPHTHIOCEROL SYNTHESIS POLYKETIDE SYNTHASE TYPE I PKS1-RELATED"/>
    <property type="match status" value="1"/>
</dbReference>
<dbReference type="InterPro" id="IPR001227">
    <property type="entry name" value="Ac_transferase_dom_sf"/>
</dbReference>
<feature type="domain" description="Ketosynthase family 3 (KS3)" evidence="11">
    <location>
        <begin position="127"/>
        <end position="554"/>
    </location>
</feature>
<dbReference type="PROSITE" id="PS00606">
    <property type="entry name" value="KS3_1"/>
    <property type="match status" value="1"/>
</dbReference>
<dbReference type="PROSITE" id="PS50075">
    <property type="entry name" value="CARRIER"/>
    <property type="match status" value="2"/>
</dbReference>
<dbReference type="InterPro" id="IPR036736">
    <property type="entry name" value="ACP-like_sf"/>
</dbReference>
<dbReference type="FunFam" id="3.40.50.720:FF:000209">
    <property type="entry name" value="Polyketide synthase Pks12"/>
    <property type="match status" value="1"/>
</dbReference>
<organism evidence="13 14">
    <name type="scientific">Streptomyces capitiformicae</name>
    <dbReference type="NCBI Taxonomy" id="2014920"/>
    <lineage>
        <taxon>Bacteria</taxon>
        <taxon>Bacillati</taxon>
        <taxon>Actinomycetota</taxon>
        <taxon>Actinomycetes</taxon>
        <taxon>Kitasatosporales</taxon>
        <taxon>Streptomycetaceae</taxon>
        <taxon>Streptomyces</taxon>
    </lineage>
</organism>
<dbReference type="InterPro" id="IPR016035">
    <property type="entry name" value="Acyl_Trfase/lysoPLipase"/>
</dbReference>
<dbReference type="InterPro" id="IPR013968">
    <property type="entry name" value="PKS_KR"/>
</dbReference>
<dbReference type="InterPro" id="IPR049551">
    <property type="entry name" value="PKS_DH_C"/>
</dbReference>
<accession>A0A919DJU6</accession>
<dbReference type="CDD" id="cd08956">
    <property type="entry name" value="KR_3_FAS_SDR_x"/>
    <property type="match status" value="1"/>
</dbReference>
<reference evidence="13" key="1">
    <citation type="journal article" date="2014" name="Int. J. Syst. Evol. Microbiol.">
        <title>Complete genome sequence of Corynebacterium casei LMG S-19264T (=DSM 44701T), isolated from a smear-ripened cheese.</title>
        <authorList>
            <consortium name="US DOE Joint Genome Institute (JGI-PGF)"/>
            <person name="Walter F."/>
            <person name="Albersmeier A."/>
            <person name="Kalinowski J."/>
            <person name="Ruckert C."/>
        </authorList>
    </citation>
    <scope>NUCLEOTIDE SEQUENCE</scope>
    <source>
        <strain evidence="13">CGMCC 4.7403</strain>
    </source>
</reference>
<dbReference type="PROSITE" id="PS00012">
    <property type="entry name" value="PHOSPHOPANTETHEINE"/>
    <property type="match status" value="1"/>
</dbReference>
<evidence type="ECO:0000313" key="13">
    <source>
        <dbReference type="EMBL" id="GHE49080.1"/>
    </source>
</evidence>
<dbReference type="Proteomes" id="UP000603227">
    <property type="component" value="Unassembled WGS sequence"/>
</dbReference>
<dbReference type="InterPro" id="IPR016036">
    <property type="entry name" value="Malonyl_transacylase_ACP-bd"/>
</dbReference>
<dbReference type="InterPro" id="IPR006162">
    <property type="entry name" value="Ppantetheine_attach_site"/>
</dbReference>
<dbReference type="Gene3D" id="1.10.1200.10">
    <property type="entry name" value="ACP-like"/>
    <property type="match status" value="2"/>
</dbReference>
<dbReference type="Pfam" id="PF02801">
    <property type="entry name" value="Ketoacyl-synt_C"/>
    <property type="match status" value="1"/>
</dbReference>
<dbReference type="InterPro" id="IPR020807">
    <property type="entry name" value="PKS_DH"/>
</dbReference>
<dbReference type="SUPFAM" id="SSF55048">
    <property type="entry name" value="Probable ACP-binding domain of malonyl-CoA ACP transacylase"/>
    <property type="match status" value="1"/>
</dbReference>
<dbReference type="Gene3D" id="3.40.47.10">
    <property type="match status" value="1"/>
</dbReference>
<dbReference type="FunFam" id="3.90.180.10:FF:000032">
    <property type="entry name" value="Probable polyketide synthase pks1"/>
    <property type="match status" value="1"/>
</dbReference>
<dbReference type="Gene3D" id="3.40.50.720">
    <property type="entry name" value="NAD(P)-binding Rossmann-like Domain"/>
    <property type="match status" value="1"/>
</dbReference>
<keyword evidence="7" id="KW-0012">Acyltransferase</keyword>
<keyword evidence="14" id="KW-1185">Reference proteome</keyword>
<dbReference type="InterPro" id="IPR018201">
    <property type="entry name" value="Ketoacyl_synth_AS"/>
</dbReference>
<dbReference type="SMART" id="SM00822">
    <property type="entry name" value="PKS_KR"/>
    <property type="match status" value="1"/>
</dbReference>
<dbReference type="Pfam" id="PF14765">
    <property type="entry name" value="PS-DH"/>
    <property type="match status" value="1"/>
</dbReference>
<evidence type="ECO:0000256" key="3">
    <source>
        <dbReference type="ARBA" id="ARBA00022553"/>
    </source>
</evidence>
<feature type="region of interest" description="Disordered" evidence="9">
    <location>
        <begin position="555"/>
        <end position="594"/>
    </location>
</feature>
<name>A0A919DJU6_9ACTN</name>
<dbReference type="FunFam" id="1.10.1200.10:FF:000007">
    <property type="entry name" value="Probable polyketide synthase pks17"/>
    <property type="match status" value="1"/>
</dbReference>
<evidence type="ECO:0000256" key="1">
    <source>
        <dbReference type="ARBA" id="ARBA00004792"/>
    </source>
</evidence>
<dbReference type="SMART" id="SM00826">
    <property type="entry name" value="PKS_DH"/>
    <property type="match status" value="1"/>
</dbReference>
<feature type="region of interest" description="Disordered" evidence="9">
    <location>
        <begin position="1"/>
        <end position="23"/>
    </location>
</feature>
<dbReference type="Gene3D" id="3.30.70.3290">
    <property type="match status" value="1"/>
</dbReference>
<dbReference type="InterPro" id="IPR014043">
    <property type="entry name" value="Acyl_transferase_dom"/>
</dbReference>
<keyword evidence="4" id="KW-0808">Transferase</keyword>
<dbReference type="PROSITE" id="PS52004">
    <property type="entry name" value="KS3_2"/>
    <property type="match status" value="1"/>
</dbReference>
<dbReference type="Pfam" id="PF22953">
    <property type="entry name" value="SpnB_Rossmann"/>
    <property type="match status" value="1"/>
</dbReference>
<evidence type="ECO:0000256" key="9">
    <source>
        <dbReference type="SAM" id="MobiDB-lite"/>
    </source>
</evidence>
<dbReference type="Pfam" id="PF13602">
    <property type="entry name" value="ADH_zinc_N_2"/>
    <property type="match status" value="1"/>
</dbReference>
<dbReference type="InterPro" id="IPR020841">
    <property type="entry name" value="PKS_Beta-ketoAc_synthase_dom"/>
</dbReference>
<dbReference type="SUPFAM" id="SSF53901">
    <property type="entry name" value="Thiolase-like"/>
    <property type="match status" value="1"/>
</dbReference>
<feature type="domain" description="Carrier" evidence="10">
    <location>
        <begin position="2145"/>
        <end position="2220"/>
    </location>
</feature>
<dbReference type="InterPro" id="IPR049552">
    <property type="entry name" value="PKS_DH_N"/>
</dbReference>
<comment type="caution">
    <text evidence="13">The sequence shown here is derived from an EMBL/GenBank/DDBJ whole genome shotgun (WGS) entry which is preliminary data.</text>
</comment>
<evidence type="ECO:0000259" key="12">
    <source>
        <dbReference type="PROSITE" id="PS52019"/>
    </source>
</evidence>
<keyword evidence="6" id="KW-0511">Multifunctional enzyme</keyword>
<protein>
    <submittedName>
        <fullName evidence="13">Phenolphthiocerol synthesis polyketide synthase type I Pks15/1</fullName>
    </submittedName>
</protein>
<dbReference type="CDD" id="cd05195">
    <property type="entry name" value="enoyl_red"/>
    <property type="match status" value="1"/>
</dbReference>
<sequence>MSHTPETAGPARPQAEPPSLPADFAALPAPERERRLLDVVRECAAAALAKDAPTEIDVSTDLLSQGLDSLAAVRLHALLIAATGLTLPVTLAFDHPTPLSIAARLHSGLLGSATEPEGPGRPAVDPGEPVAIVAMGCRLPGGVGSPEDLWRLVEDGVDAISPFPDNRGWDIDALYDPDPDAPGRTYVRQGGFLHDAGAFDAGLFGISPREALAMDPQQRLLLEVAWETVERAAIPVASLRGSRTGVFAGAEHFEHGPKLCEAEDGLESLLLTGAAGSVVSGRVAYALGLEGPAVTVDTACSASLVALHLAVQSLRSGECDLALAGGVAVMAEPGGFVAFSRQGGLARDGRCKPFSAAADGTAWSEGVGLLLLERLSDARRHGRRVLAVVRGTAVNQDGASNGLTAPSGHAQRGVIRAALASAGLSAPDVDVVEGHATGTTLGDPIEAQALLATYGQGREPGQPLLLTALKSNIGHTQAAAGVAGVIKTVMGLRHGVVPGTLHVGEVTPHVDWSAGAVEVVTRPVPWPRVDGRVRRAGVSSFGMSGTNAHAILEQGDQESAESAGEPVGAPVRAGAARHSADGASTAASPDASEAAAEAGGSVPVLVSARGAAALRKQAARLADFLTERPGARPADVAWSLATARSAFEHRGVVLGSGRDALLAGLRTLARGEEAPGVVRGRAVHGGRTAFLFSGAGPQRLGMGRELYRDHPVFARTFDEACSHLDGRLGLSVRELVFGDDTRGDDDASDRARLDRIANSQAALFALEISLFRLLESWGVRPDFVLGHSLGEVSAACAAGVFSLKDAAVLVAARGRLMQSLPAGGAMVAVQASEAEVEPDLAGLEGRAAVAAVNGPSSVVLSGDEDVVLAVAARWEAAGRSTKRLRVSQAAHSPWMDALLDDFRNVAHCVSYAPPVIPVVSTVTGTHATPEDLCSPEYWVRHIRQAVRFHDGVRRLVEAGATTVVELGPDPVLCALAEDCLRPTDPDVEFVPLLRGGVPEAETVLSALARLHCAGTDVAWDAVLGSGTLVELPTYAFEHEWFWLAPGSGKGGAGQVRSLGLEKVEHGLLGALVETGDGRAVVSGRLDVSTQGWLADHAIGGRVLFPGTGFVEVVVRAAAELGCARVDELIIHTPLVLPATGGVQLRVALGEPDENGARSAEVFARPEGQGVAEGWVRHASGAVARGGTNARDVDLDGVWPPADSVSLPLEGFYDDLLAGGYSYGPAFRGVRALWRRGDDVFAEVELPDDVRAGASGFEIHPALLDAALQALEPLLGNEGGVLLPFGWNGVSVGAAGAAAARVKVSRAADGGTSVTLADRTGAVILRVDSLVLLPLDAERGEAQGPAARLDDSLFRAEWTEVSAPAEQVSGVWGVLGDVDGALVQALRTAGVAVTDAVDVRDPVDTVVLEYAPRPYADLPEAVRDTVLSALARVQRWVADESAAPSRLVAVTRNAVAARPGERPDPVTAPLWGLLRAAQAEHPDRIVLVDHDGSPESLAAVAAAAHCGEPEVALRSGLPLAPRLARLEAAGLLTIPQDALAWRLENAERGTLGGLALVAVPEAPAPLAPGEVRVAVRAAGLNFRDALIAAGMYPDEKAAMGGEGAGVVTEVGADVRDLAPGDRVLGLMEGSLGSVTVTDRRLVARIPDGWSFARAASVPMVFLTALYGLTDLARLRDGERVLVHAATGGVGMAAVQLARHLGAEVYATAGPAKWGVLRSMGFDEGHIASSRDLGFERCFTGATGGEGVDVVLNSLARDHVDASLRLLREGGRFVEMGKTDLRDPDRLAASYPGVEYRAFDLIEAGADRIGSMLTELMELFERGVLTPLPLTVWDVRQAPGALRHMSQARHIGKNVLTMPQPLDPAGTVLVTGGTGVLGGLLARHLVVTSGVRHLLLAGRRGDDAPGVRELVAELSALGAEVSVAACDVTDRTAVAALLAGIPPERPLTGVVHASGLLDDGALDALTPERVAPVLRAKVDGAVHLDELTRDRDLALFALFSSSAGLWGSAGQASYAAANVFLDALALRRRADGLPGASLEWGLWAQASGMTGHLGERELARMAAEGIRPLPTERALALFDAALASGETVTVPMDLDLSALRGREEVPALLRGLVRPVPGRERTAAAPPADPRELRTRLAALAPAERDARMLELVREHAAAVLGHASAGKLDPERRLRDLGFDSVTVVLLRNHLKKATGLKLSPAVLWDHPTPIALAGYLSTALAEPAESRNS</sequence>
<dbReference type="InterPro" id="IPR055123">
    <property type="entry name" value="SpnB-like_Rossmann"/>
</dbReference>
<dbReference type="Gene3D" id="3.90.180.10">
    <property type="entry name" value="Medium-chain alcohol dehydrogenases, catalytic domain"/>
    <property type="match status" value="1"/>
</dbReference>
<dbReference type="PANTHER" id="PTHR43775">
    <property type="entry name" value="FATTY ACID SYNTHASE"/>
    <property type="match status" value="1"/>
</dbReference>
<dbReference type="InterPro" id="IPR042104">
    <property type="entry name" value="PKS_dehydratase_sf"/>
</dbReference>
<dbReference type="SMART" id="SM00825">
    <property type="entry name" value="PKS_KS"/>
    <property type="match status" value="1"/>
</dbReference>
<dbReference type="SUPFAM" id="SSF51735">
    <property type="entry name" value="NAD(P)-binding Rossmann-fold domains"/>
    <property type="match status" value="3"/>
</dbReference>
<dbReference type="InterPro" id="IPR009081">
    <property type="entry name" value="PP-bd_ACP"/>
</dbReference>
<evidence type="ECO:0000313" key="14">
    <source>
        <dbReference type="Proteomes" id="UP000603227"/>
    </source>
</evidence>
<dbReference type="FunFam" id="3.40.47.10:FF:000019">
    <property type="entry name" value="Polyketide synthase type I"/>
    <property type="match status" value="1"/>
</dbReference>
<dbReference type="EMBL" id="BNAT01000033">
    <property type="protein sequence ID" value="GHE49080.1"/>
    <property type="molecule type" value="Genomic_DNA"/>
</dbReference>
<proteinExistence type="predicted"/>
<feature type="region of interest" description="N-terminal hotdog fold" evidence="8">
    <location>
        <begin position="1065"/>
        <end position="1189"/>
    </location>
</feature>
<keyword evidence="5" id="KW-0045">Antibiotic biosynthesis</keyword>
<dbReference type="RefSeq" id="WP_189786488.1">
    <property type="nucleotide sequence ID" value="NZ_BNAT01000033.1"/>
</dbReference>
<dbReference type="Pfam" id="PF08240">
    <property type="entry name" value="ADH_N"/>
    <property type="match status" value="1"/>
</dbReference>
<dbReference type="InterPro" id="IPR016039">
    <property type="entry name" value="Thiolase-like"/>
</dbReference>
<dbReference type="InterPro" id="IPR057326">
    <property type="entry name" value="KR_dom"/>
</dbReference>
<feature type="compositionally biased region" description="Low complexity" evidence="9">
    <location>
        <begin position="583"/>
        <end position="594"/>
    </location>
</feature>
<comment type="pathway">
    <text evidence="1">Antibiotic biosynthesis.</text>
</comment>
<dbReference type="PROSITE" id="PS52019">
    <property type="entry name" value="PKS_MFAS_DH"/>
    <property type="match status" value="1"/>
</dbReference>
<dbReference type="GO" id="GO:0033068">
    <property type="term" value="P:macrolide biosynthetic process"/>
    <property type="evidence" value="ECO:0007669"/>
    <property type="project" value="UniProtKB-ARBA"/>
</dbReference>
<evidence type="ECO:0000256" key="5">
    <source>
        <dbReference type="ARBA" id="ARBA00023194"/>
    </source>
</evidence>
<dbReference type="GO" id="GO:0016491">
    <property type="term" value="F:oxidoreductase activity"/>
    <property type="evidence" value="ECO:0007669"/>
    <property type="project" value="InterPro"/>
</dbReference>
<keyword evidence="2" id="KW-0596">Phosphopantetheine</keyword>
<keyword evidence="3" id="KW-0597">Phosphoprotein</keyword>
<dbReference type="CDD" id="cd00833">
    <property type="entry name" value="PKS"/>
    <property type="match status" value="1"/>
</dbReference>
<evidence type="ECO:0000256" key="4">
    <source>
        <dbReference type="ARBA" id="ARBA00022679"/>
    </source>
</evidence>
<dbReference type="SUPFAM" id="SSF52151">
    <property type="entry name" value="FabD/lysophospholipase-like"/>
    <property type="match status" value="1"/>
</dbReference>
<dbReference type="GO" id="GO:0004312">
    <property type="term" value="F:fatty acid synthase activity"/>
    <property type="evidence" value="ECO:0007669"/>
    <property type="project" value="TreeGrafter"/>
</dbReference>
<dbReference type="SUPFAM" id="SSF47336">
    <property type="entry name" value="ACP-like"/>
    <property type="match status" value="2"/>
</dbReference>
<gene>
    <name evidence="13" type="primary">pks15/1</name>
    <name evidence="13" type="ORF">GCM10017771_70360</name>
</gene>
<dbReference type="Pfam" id="PF16197">
    <property type="entry name" value="KAsynt_C_assoc"/>
    <property type="match status" value="1"/>
</dbReference>
<dbReference type="InterPro" id="IPR014031">
    <property type="entry name" value="Ketoacyl_synth_C"/>
</dbReference>
<evidence type="ECO:0000256" key="7">
    <source>
        <dbReference type="ARBA" id="ARBA00023315"/>
    </source>
</evidence>
<dbReference type="Pfam" id="PF00109">
    <property type="entry name" value="ketoacyl-synt"/>
    <property type="match status" value="1"/>
</dbReference>
<feature type="active site" description="Proton donor; for dehydratase activity" evidence="8">
    <location>
        <position position="1264"/>
    </location>
</feature>
<dbReference type="Pfam" id="PF00550">
    <property type="entry name" value="PP-binding"/>
    <property type="match status" value="2"/>
</dbReference>
<dbReference type="InterPro" id="IPR032821">
    <property type="entry name" value="PKS_assoc"/>
</dbReference>
<dbReference type="Gene3D" id="3.40.366.10">
    <property type="entry name" value="Malonyl-Coenzyme A Acyl Carrier Protein, domain 2"/>
    <property type="match status" value="1"/>
</dbReference>
<dbReference type="GO" id="GO:0004315">
    <property type="term" value="F:3-oxoacyl-[acyl-carrier-protein] synthase activity"/>
    <property type="evidence" value="ECO:0007669"/>
    <property type="project" value="InterPro"/>
</dbReference>
<dbReference type="InterPro" id="IPR036291">
    <property type="entry name" value="NAD(P)-bd_dom_sf"/>
</dbReference>
<dbReference type="InterPro" id="IPR014030">
    <property type="entry name" value="Ketoacyl_synth_N"/>
</dbReference>
<feature type="region of interest" description="C-terminal hotdog fold" evidence="8">
    <location>
        <begin position="1203"/>
        <end position="1340"/>
    </location>
</feature>
<dbReference type="GO" id="GO:0031177">
    <property type="term" value="F:phosphopantetheine binding"/>
    <property type="evidence" value="ECO:0007669"/>
    <property type="project" value="InterPro"/>
</dbReference>
<dbReference type="SMART" id="SM00827">
    <property type="entry name" value="PKS_AT"/>
    <property type="match status" value="1"/>
</dbReference>
<dbReference type="SMART" id="SM01294">
    <property type="entry name" value="PKS_PP_betabranch"/>
    <property type="match status" value="1"/>
</dbReference>
<dbReference type="SMART" id="SM00823">
    <property type="entry name" value="PKS_PP"/>
    <property type="match status" value="2"/>
</dbReference>
<evidence type="ECO:0000256" key="2">
    <source>
        <dbReference type="ARBA" id="ARBA00022450"/>
    </source>
</evidence>
<dbReference type="Pfam" id="PF08659">
    <property type="entry name" value="KR"/>
    <property type="match status" value="1"/>
</dbReference>
<evidence type="ECO:0000256" key="8">
    <source>
        <dbReference type="PROSITE-ProRule" id="PRU01363"/>
    </source>
</evidence>
<feature type="domain" description="PKS/mFAS DH" evidence="12">
    <location>
        <begin position="1065"/>
        <end position="1340"/>
    </location>
</feature>
<dbReference type="InterPro" id="IPR050091">
    <property type="entry name" value="PKS_NRPS_Biosynth_Enz"/>
</dbReference>
<dbReference type="InterPro" id="IPR020806">
    <property type="entry name" value="PKS_PP-bd"/>
</dbReference>
<dbReference type="Pfam" id="PF00698">
    <property type="entry name" value="Acyl_transf_1"/>
    <property type="match status" value="1"/>
</dbReference>
<dbReference type="InterPro" id="IPR049900">
    <property type="entry name" value="PKS_mFAS_DH"/>
</dbReference>
<evidence type="ECO:0000259" key="10">
    <source>
        <dbReference type="PROSITE" id="PS50075"/>
    </source>
</evidence>
<dbReference type="GO" id="GO:0006633">
    <property type="term" value="P:fatty acid biosynthetic process"/>
    <property type="evidence" value="ECO:0007669"/>
    <property type="project" value="InterPro"/>
</dbReference>
<feature type="active site" description="Proton acceptor; for dehydratase activity" evidence="8">
    <location>
        <position position="1096"/>
    </location>
</feature>
<dbReference type="InterPro" id="IPR011032">
    <property type="entry name" value="GroES-like_sf"/>
</dbReference>
<dbReference type="InterPro" id="IPR020843">
    <property type="entry name" value="ER"/>
</dbReference>
<evidence type="ECO:0000259" key="11">
    <source>
        <dbReference type="PROSITE" id="PS52004"/>
    </source>
</evidence>
<reference evidence="13" key="2">
    <citation type="submission" date="2020-09" db="EMBL/GenBank/DDBJ databases">
        <authorList>
            <person name="Sun Q."/>
            <person name="Zhou Y."/>
        </authorList>
    </citation>
    <scope>NUCLEOTIDE SEQUENCE</scope>
    <source>
        <strain evidence="13">CGMCC 4.7403</strain>
    </source>
</reference>